<dbReference type="RefSeq" id="WP_054584126.1">
    <property type="nucleotide sequence ID" value="NZ_LGUC01000001.1"/>
</dbReference>
<protein>
    <recommendedName>
        <fullName evidence="3">DUF2071 domain-containing protein</fullName>
    </recommendedName>
</protein>
<accession>A0A0P7FWI8</accession>
<reference evidence="2" key="1">
    <citation type="submission" date="2013-11" db="EMBL/GenBank/DDBJ databases">
        <authorList>
            <person name="Hoang H.T."/>
            <person name="Killian M.L."/>
            <person name="Madson D.M."/>
            <person name="Arruda P.H.E."/>
            <person name="Sun D."/>
            <person name="Schwartz K.J."/>
            <person name="Yoon K."/>
        </authorList>
    </citation>
    <scope>NUCLEOTIDE SEQUENCE [LARGE SCALE GENOMIC DNA]</scope>
    <source>
        <strain evidence="2">CDK2</strain>
    </source>
</reference>
<dbReference type="Pfam" id="PF09844">
    <property type="entry name" value="DUF2071"/>
    <property type="match status" value="1"/>
</dbReference>
<dbReference type="AlphaFoldDB" id="A0A0P7FWI8"/>
<dbReference type="Proteomes" id="UP000050535">
    <property type="component" value="Unassembled WGS sequence"/>
</dbReference>
<dbReference type="SUPFAM" id="SSF160104">
    <property type="entry name" value="Acetoacetate decarboxylase-like"/>
    <property type="match status" value="1"/>
</dbReference>
<dbReference type="EMBL" id="LGUC01000001">
    <property type="protein sequence ID" value="KPN31568.1"/>
    <property type="molecule type" value="Genomic_DNA"/>
</dbReference>
<dbReference type="OrthoDB" id="233478at2157"/>
<evidence type="ECO:0000313" key="1">
    <source>
        <dbReference type="EMBL" id="KPN31568.1"/>
    </source>
</evidence>
<proteinExistence type="predicted"/>
<dbReference type="InterPro" id="IPR018644">
    <property type="entry name" value="DUF2071"/>
</dbReference>
<dbReference type="PANTHER" id="PTHR39186">
    <property type="entry name" value="DUF2071 FAMILY PROTEIN"/>
    <property type="match status" value="1"/>
</dbReference>
<gene>
    <name evidence="1" type="ORF">SY89_02316</name>
</gene>
<dbReference type="PANTHER" id="PTHR39186:SF1">
    <property type="entry name" value="DUF2071 DOMAIN-CONTAINING PROTEIN"/>
    <property type="match status" value="1"/>
</dbReference>
<comment type="caution">
    <text evidence="1">The sequence shown here is derived from an EMBL/GenBank/DDBJ whole genome shotgun (WGS) entry which is preliminary data.</text>
</comment>
<dbReference type="InterPro" id="IPR023375">
    <property type="entry name" value="ADC_dom_sf"/>
</dbReference>
<dbReference type="PATRIC" id="fig|699431.3.peg.2376"/>
<organism evidence="1 2">
    <name type="scientific">Halolamina pelagica</name>
    <dbReference type="NCBI Taxonomy" id="699431"/>
    <lineage>
        <taxon>Archaea</taxon>
        <taxon>Methanobacteriati</taxon>
        <taxon>Methanobacteriota</taxon>
        <taxon>Stenosarchaea group</taxon>
        <taxon>Halobacteria</taxon>
        <taxon>Halobacteriales</taxon>
        <taxon>Haloferacaceae</taxon>
    </lineage>
</organism>
<dbReference type="STRING" id="699431.SY89_02316"/>
<evidence type="ECO:0008006" key="3">
    <source>
        <dbReference type="Google" id="ProtNLM"/>
    </source>
</evidence>
<keyword evidence="2" id="KW-1185">Reference proteome</keyword>
<sequence>MERHYVSMDWRDALFAHWPVDAAVVEQRLPPGVTPRTHDGSAWLGIVAFVMEDIRPRGVPRPLGLSFGEVNLRTYVEGPDGAEGIYFFNLDAADRVSVRVARQFYRLPYYRAHMAIDRTGAYPGETGPYERHVDFTSHRAHQGEPDAYFDASYGPEGDRFLPEAGTLERFLVENYRFYLAEGDVDSPGSGEARGDAAGGATDPELFYGDVAHLPWGLYEADLDLRSTNLFAANGFERPDTEPLAHYSPGIAVEADRIRRVD</sequence>
<evidence type="ECO:0000313" key="2">
    <source>
        <dbReference type="Proteomes" id="UP000050535"/>
    </source>
</evidence>
<name>A0A0P7FWI8_9EURY</name>